<dbReference type="EMBL" id="JAHRIP010061401">
    <property type="protein sequence ID" value="MEQ2305151.1"/>
    <property type="molecule type" value="Genomic_DNA"/>
</dbReference>
<proteinExistence type="predicted"/>
<protein>
    <submittedName>
        <fullName evidence="2">Uncharacterized protein</fullName>
    </submittedName>
</protein>
<reference evidence="2 3" key="1">
    <citation type="submission" date="2021-06" db="EMBL/GenBank/DDBJ databases">
        <authorList>
            <person name="Palmer J.M."/>
        </authorList>
    </citation>
    <scope>NUCLEOTIDE SEQUENCE [LARGE SCALE GENOMIC DNA]</scope>
    <source>
        <strain evidence="2 3">AS_MEX2019</strain>
        <tissue evidence="2">Muscle</tissue>
    </source>
</reference>
<comment type="caution">
    <text evidence="2">The sequence shown here is derived from an EMBL/GenBank/DDBJ whole genome shotgun (WGS) entry which is preliminary data.</text>
</comment>
<sequence>MCTLHNHPLVFISLCNRNTTFSPKIRHKAETSLKGGIKNLNFVTILFSVLYLKFNVGLNLGIFIVFNVFSVVSCDQCFESAFSHNYSPTCTQFASLHLIPIIPLSSLPSCLHFLGSTAIVAQVTWPMPSKQLKRCHDWPLP</sequence>
<keyword evidence="1" id="KW-1133">Transmembrane helix</keyword>
<dbReference type="Proteomes" id="UP001469553">
    <property type="component" value="Unassembled WGS sequence"/>
</dbReference>
<accession>A0ABV0ZGN3</accession>
<organism evidence="2 3">
    <name type="scientific">Ameca splendens</name>
    <dbReference type="NCBI Taxonomy" id="208324"/>
    <lineage>
        <taxon>Eukaryota</taxon>
        <taxon>Metazoa</taxon>
        <taxon>Chordata</taxon>
        <taxon>Craniata</taxon>
        <taxon>Vertebrata</taxon>
        <taxon>Euteleostomi</taxon>
        <taxon>Actinopterygii</taxon>
        <taxon>Neopterygii</taxon>
        <taxon>Teleostei</taxon>
        <taxon>Neoteleostei</taxon>
        <taxon>Acanthomorphata</taxon>
        <taxon>Ovalentaria</taxon>
        <taxon>Atherinomorphae</taxon>
        <taxon>Cyprinodontiformes</taxon>
        <taxon>Goodeidae</taxon>
        <taxon>Ameca</taxon>
    </lineage>
</organism>
<keyword evidence="3" id="KW-1185">Reference proteome</keyword>
<evidence type="ECO:0000313" key="3">
    <source>
        <dbReference type="Proteomes" id="UP001469553"/>
    </source>
</evidence>
<name>A0ABV0ZGN3_9TELE</name>
<gene>
    <name evidence="2" type="ORF">AMECASPLE_034696</name>
</gene>
<evidence type="ECO:0000256" key="1">
    <source>
        <dbReference type="SAM" id="Phobius"/>
    </source>
</evidence>
<feature type="transmembrane region" description="Helical" evidence="1">
    <location>
        <begin position="42"/>
        <end position="69"/>
    </location>
</feature>
<evidence type="ECO:0000313" key="2">
    <source>
        <dbReference type="EMBL" id="MEQ2305151.1"/>
    </source>
</evidence>
<keyword evidence="1" id="KW-0472">Membrane</keyword>
<keyword evidence="1" id="KW-0812">Transmembrane</keyword>